<evidence type="ECO:0000313" key="3">
    <source>
        <dbReference type="EMBL" id="QYS89635.1"/>
    </source>
</evidence>
<evidence type="ECO:0000256" key="1">
    <source>
        <dbReference type="SAM" id="MobiDB-lite"/>
    </source>
</evidence>
<dbReference type="RefSeq" id="WP_205728020.1">
    <property type="nucleotide sequence ID" value="NZ_RQSM01000003.1"/>
</dbReference>
<sequence length="175" mass="19891">MKNVFFLITLFLTSFLSFAQSQVWVDGYYRSNGTYVKGHYRTEKNHTVNDNWTTRGNINPHTGKHGTRPRSVSYSYNTSRYSNFKAKSYDSLEYTSTVYSHSKQATSSYTIPAYTTPSYTTPTYNSYNSNSSANFLASYSSAETNTQTYASQTIYTGPRGGTYYINSNGNKTYIK</sequence>
<accession>A0A8G0KXX4</accession>
<reference evidence="3" key="1">
    <citation type="submission" date="2020-12" db="EMBL/GenBank/DDBJ databases">
        <title>Genome sequencing of genetic groups of Flavobacterium columnare.</title>
        <authorList>
            <person name="Waldbieser G.C."/>
            <person name="Griffin M.J."/>
            <person name="LaFrentz B.R."/>
        </authorList>
    </citation>
    <scope>NUCLEOTIDE SEQUENCE</scope>
    <source>
        <strain evidence="3">90-106</strain>
    </source>
</reference>
<proteinExistence type="predicted"/>
<name>A0A8G0KXX4_9FLAO</name>
<dbReference type="Proteomes" id="UP000824721">
    <property type="component" value="Chromosome"/>
</dbReference>
<feature type="chain" id="PRO_5034284916" description="PBCV-specific basic adaptor domain-containing protein" evidence="2">
    <location>
        <begin position="20"/>
        <end position="175"/>
    </location>
</feature>
<protein>
    <recommendedName>
        <fullName evidence="4">PBCV-specific basic adaptor domain-containing protein</fullName>
    </recommendedName>
</protein>
<organism evidence="3">
    <name type="scientific">Flavobacterium columnare</name>
    <dbReference type="NCBI Taxonomy" id="996"/>
    <lineage>
        <taxon>Bacteria</taxon>
        <taxon>Pseudomonadati</taxon>
        <taxon>Bacteroidota</taxon>
        <taxon>Flavobacteriia</taxon>
        <taxon>Flavobacteriales</taxon>
        <taxon>Flavobacteriaceae</taxon>
        <taxon>Flavobacterium</taxon>
    </lineage>
</organism>
<feature type="region of interest" description="Disordered" evidence="1">
    <location>
        <begin position="51"/>
        <end position="71"/>
    </location>
</feature>
<keyword evidence="2" id="KW-0732">Signal</keyword>
<evidence type="ECO:0000256" key="2">
    <source>
        <dbReference type="SAM" id="SignalP"/>
    </source>
</evidence>
<evidence type="ECO:0008006" key="4">
    <source>
        <dbReference type="Google" id="ProtNLM"/>
    </source>
</evidence>
<dbReference type="EMBL" id="CP067378">
    <property type="protein sequence ID" value="QYS89635.1"/>
    <property type="molecule type" value="Genomic_DNA"/>
</dbReference>
<feature type="signal peptide" evidence="2">
    <location>
        <begin position="1"/>
        <end position="19"/>
    </location>
</feature>
<gene>
    <name evidence="3" type="ORF">JJC05_05065</name>
</gene>
<dbReference type="KEGG" id="fdv:JJC05_05065"/>
<dbReference type="AlphaFoldDB" id="A0A8G0KXX4"/>
<feature type="compositionally biased region" description="Polar residues" evidence="1">
    <location>
        <begin position="51"/>
        <end position="60"/>
    </location>
</feature>